<keyword evidence="10 12" id="KW-0472">Membrane</keyword>
<dbReference type="NCBIfam" id="NF045656">
    <property type="entry name" value="MeththiolMtaseMddA"/>
    <property type="match status" value="1"/>
</dbReference>
<sequence length="244" mass="27553">MPILRFSFAVAVYLLFFATFLYLIAFVGGVFVPKTIDSGTAGDPSLSAIVNLALIALFGVQHSVMARPGFKAWITSIIHPAIERTVYVLMTLLVLWALFSLWQPMPTVVWSVEADWAVYALWGLFLVGWTIAFISTWLVNHFELFGLQQVWLDFTGKDPVAQKFRDPLFYKVSRHPLYLGMLIGIWATPTMTMGHLLFAAGMSIYVLIAIRYEERDLTTYLGAQYTEYRTRVGMLVPGIGKSKH</sequence>
<accession>A0ABU9IBV6</accession>
<evidence type="ECO:0000256" key="12">
    <source>
        <dbReference type="SAM" id="Phobius"/>
    </source>
</evidence>
<keyword evidence="6 13" id="KW-0808">Transferase</keyword>
<evidence type="ECO:0000256" key="6">
    <source>
        <dbReference type="ARBA" id="ARBA00022679"/>
    </source>
</evidence>
<keyword evidence="7" id="KW-0949">S-adenosyl-L-methionine</keyword>
<evidence type="ECO:0000256" key="4">
    <source>
        <dbReference type="ARBA" id="ARBA00012149"/>
    </source>
</evidence>
<keyword evidence="14" id="KW-1185">Reference proteome</keyword>
<feature type="transmembrane region" description="Helical" evidence="12">
    <location>
        <begin position="44"/>
        <end position="64"/>
    </location>
</feature>
<comment type="similarity">
    <text evidence="3">Belongs to the nurim family.</text>
</comment>
<dbReference type="Proteomes" id="UP001497045">
    <property type="component" value="Unassembled WGS sequence"/>
</dbReference>
<evidence type="ECO:0000313" key="14">
    <source>
        <dbReference type="Proteomes" id="UP001497045"/>
    </source>
</evidence>
<gene>
    <name evidence="13" type="primary">mddA</name>
    <name evidence="13" type="ORF">AAEO60_04365</name>
</gene>
<comment type="caution">
    <text evidence="13">The sequence shown here is derived from an EMBL/GenBank/DDBJ whole genome shotgun (WGS) entry which is preliminary data.</text>
</comment>
<dbReference type="RefSeq" id="WP_341672422.1">
    <property type="nucleotide sequence ID" value="NZ_JBBYHV010000001.1"/>
</dbReference>
<name>A0ABU9IBV6_9SPHN</name>
<dbReference type="Gene3D" id="1.20.120.1630">
    <property type="match status" value="1"/>
</dbReference>
<dbReference type="EMBL" id="JBBYHV010000001">
    <property type="protein sequence ID" value="MEL1249901.1"/>
    <property type="molecule type" value="Genomic_DNA"/>
</dbReference>
<evidence type="ECO:0000256" key="7">
    <source>
        <dbReference type="ARBA" id="ARBA00022691"/>
    </source>
</evidence>
<dbReference type="PANTHER" id="PTHR31040">
    <property type="entry name" value="NURIM"/>
    <property type="match status" value="1"/>
</dbReference>
<evidence type="ECO:0000256" key="10">
    <source>
        <dbReference type="ARBA" id="ARBA00023136"/>
    </source>
</evidence>
<reference evidence="13 14" key="1">
    <citation type="submission" date="2024-04" db="EMBL/GenBank/DDBJ databases">
        <title>Aurantiacibacter sp. DGU6 16S ribosomal RNA gene Genome sequencing and assembly.</title>
        <authorList>
            <person name="Park S."/>
        </authorList>
    </citation>
    <scope>NUCLEOTIDE SEQUENCE [LARGE SCALE GENOMIC DNA]</scope>
    <source>
        <strain evidence="13 14">DGU6</strain>
    </source>
</reference>
<dbReference type="GO" id="GO:0032259">
    <property type="term" value="P:methylation"/>
    <property type="evidence" value="ECO:0007669"/>
    <property type="project" value="UniProtKB-KW"/>
</dbReference>
<evidence type="ECO:0000256" key="5">
    <source>
        <dbReference type="ARBA" id="ARBA00022603"/>
    </source>
</evidence>
<dbReference type="EC" id="2.1.1.334" evidence="4"/>
<comment type="catalytic activity">
    <reaction evidence="11">
        <text>methanethiol + S-adenosyl-L-methionine = dimethyl sulfide + S-adenosyl-L-homocysteine + H(+)</text>
        <dbReference type="Rhea" id="RHEA:50428"/>
        <dbReference type="ChEBI" id="CHEBI:15378"/>
        <dbReference type="ChEBI" id="CHEBI:16007"/>
        <dbReference type="ChEBI" id="CHEBI:17437"/>
        <dbReference type="ChEBI" id="CHEBI:57856"/>
        <dbReference type="ChEBI" id="CHEBI:59789"/>
        <dbReference type="EC" id="2.1.1.334"/>
    </reaction>
</comment>
<keyword evidence="5 13" id="KW-0489">Methyltransferase</keyword>
<evidence type="ECO:0000256" key="2">
    <source>
        <dbReference type="ARBA" id="ARBA00004141"/>
    </source>
</evidence>
<proteinExistence type="inferred from homology"/>
<feature type="transmembrane region" description="Helical" evidence="12">
    <location>
        <begin position="177"/>
        <end position="210"/>
    </location>
</feature>
<protein>
    <recommendedName>
        <fullName evidence="4">methanethiol S-methyltransferase</fullName>
        <ecNumber evidence="4">2.1.1.334</ecNumber>
    </recommendedName>
</protein>
<feature type="transmembrane region" description="Helical" evidence="12">
    <location>
        <begin position="85"/>
        <end position="104"/>
    </location>
</feature>
<dbReference type="InterPro" id="IPR033580">
    <property type="entry name" value="Nurim-like"/>
</dbReference>
<dbReference type="PANTHER" id="PTHR31040:SF1">
    <property type="entry name" value="NURIM"/>
    <property type="match status" value="1"/>
</dbReference>
<evidence type="ECO:0000256" key="3">
    <source>
        <dbReference type="ARBA" id="ARBA00010631"/>
    </source>
</evidence>
<keyword evidence="8 12" id="KW-0812">Transmembrane</keyword>
<dbReference type="GO" id="GO:0008168">
    <property type="term" value="F:methyltransferase activity"/>
    <property type="evidence" value="ECO:0007669"/>
    <property type="project" value="UniProtKB-KW"/>
</dbReference>
<organism evidence="13 14">
    <name type="scientific">Aurantiacibacter gilvus</name>
    <dbReference type="NCBI Taxonomy" id="3139141"/>
    <lineage>
        <taxon>Bacteria</taxon>
        <taxon>Pseudomonadati</taxon>
        <taxon>Pseudomonadota</taxon>
        <taxon>Alphaproteobacteria</taxon>
        <taxon>Sphingomonadales</taxon>
        <taxon>Erythrobacteraceae</taxon>
        <taxon>Aurantiacibacter</taxon>
    </lineage>
</organism>
<evidence type="ECO:0000256" key="9">
    <source>
        <dbReference type="ARBA" id="ARBA00022989"/>
    </source>
</evidence>
<evidence type="ECO:0000256" key="11">
    <source>
        <dbReference type="ARBA" id="ARBA00048134"/>
    </source>
</evidence>
<comment type="function">
    <text evidence="1">Catalyzes the methylation of methanethiol (MeSH) to yield dimethylsulphide (DMS).</text>
</comment>
<evidence type="ECO:0000256" key="1">
    <source>
        <dbReference type="ARBA" id="ARBA00002096"/>
    </source>
</evidence>
<comment type="subcellular location">
    <subcellularLocation>
        <location evidence="2">Membrane</location>
        <topology evidence="2">Multi-pass membrane protein</topology>
    </subcellularLocation>
</comment>
<dbReference type="InterPro" id="IPR054700">
    <property type="entry name" value="MddA"/>
</dbReference>
<feature type="transmembrane region" description="Helical" evidence="12">
    <location>
        <begin position="116"/>
        <end position="139"/>
    </location>
</feature>
<evidence type="ECO:0000256" key="8">
    <source>
        <dbReference type="ARBA" id="ARBA00022692"/>
    </source>
</evidence>
<keyword evidence="9 12" id="KW-1133">Transmembrane helix</keyword>
<feature type="transmembrane region" description="Helical" evidence="12">
    <location>
        <begin position="12"/>
        <end position="32"/>
    </location>
</feature>
<evidence type="ECO:0000313" key="13">
    <source>
        <dbReference type="EMBL" id="MEL1249901.1"/>
    </source>
</evidence>